<dbReference type="PROSITE" id="PS00061">
    <property type="entry name" value="ADH_SHORT"/>
    <property type="match status" value="1"/>
</dbReference>
<keyword evidence="6" id="KW-1185">Reference proteome</keyword>
<dbReference type="EMBL" id="JAIVFP010000001">
    <property type="protein sequence ID" value="MCI4682510.1"/>
    <property type="molecule type" value="Genomic_DNA"/>
</dbReference>
<dbReference type="InterPro" id="IPR057326">
    <property type="entry name" value="KR_dom"/>
</dbReference>
<comment type="caution">
    <text evidence="5">The sequence shown here is derived from an EMBL/GenBank/DDBJ whole genome shotgun (WGS) entry which is preliminary data.</text>
</comment>
<comment type="similarity">
    <text evidence="1 3">Belongs to the short-chain dehydrogenases/reductases (SDR) family.</text>
</comment>
<dbReference type="InterPro" id="IPR020904">
    <property type="entry name" value="Sc_DH/Rdtase_CS"/>
</dbReference>
<proteinExistence type="inferred from homology"/>
<organism evidence="5 6">
    <name type="scientific">Candidatus Rhodoblastus alkanivorans</name>
    <dbReference type="NCBI Taxonomy" id="2954117"/>
    <lineage>
        <taxon>Bacteria</taxon>
        <taxon>Pseudomonadati</taxon>
        <taxon>Pseudomonadota</taxon>
        <taxon>Alphaproteobacteria</taxon>
        <taxon>Hyphomicrobiales</taxon>
        <taxon>Rhodoblastaceae</taxon>
        <taxon>Rhodoblastus</taxon>
    </lineage>
</organism>
<evidence type="ECO:0000256" key="3">
    <source>
        <dbReference type="RuleBase" id="RU000363"/>
    </source>
</evidence>
<dbReference type="InterPro" id="IPR002347">
    <property type="entry name" value="SDR_fam"/>
</dbReference>
<dbReference type="SMART" id="SM00822">
    <property type="entry name" value="PKS_KR"/>
    <property type="match status" value="1"/>
</dbReference>
<evidence type="ECO:0000256" key="2">
    <source>
        <dbReference type="ARBA" id="ARBA00023002"/>
    </source>
</evidence>
<dbReference type="InterPro" id="IPR036291">
    <property type="entry name" value="NAD(P)-bd_dom_sf"/>
</dbReference>
<dbReference type="Pfam" id="PF00106">
    <property type="entry name" value="adh_short"/>
    <property type="match status" value="1"/>
</dbReference>
<sequence>MKMTGNSIFITGGGTGIGQALARAFHQLGNKVIIAGRRQAPLMETAEDCPGMAFHEIDMRDPASIERVAAWLIKHHPDVNVLVNNAGIMSGDKTGSEMDDQKTVATVETNLLGPIRMTSALIEHLKMKPDAAVINVTSGLAFTPLAHSAVYSATKAALHSWTMSLRVRLKGSSVRVLELAPPWVQTDLTGSRDNPRAMKLDDFIKEAMEKLATDADEILVDRVRMLRDNPGPDEWAFVEQFNGVSVH</sequence>
<feature type="domain" description="Ketoreductase" evidence="4">
    <location>
        <begin position="6"/>
        <end position="186"/>
    </location>
</feature>
<reference evidence="5" key="1">
    <citation type="journal article" date="2022" name="ISME J.">
        <title>Identification of active gaseous-alkane degraders at natural gas seeps.</title>
        <authorList>
            <person name="Farhan Ul Haque M."/>
            <person name="Hernandez M."/>
            <person name="Crombie A.T."/>
            <person name="Murrell J.C."/>
        </authorList>
    </citation>
    <scope>NUCLEOTIDE SEQUENCE</scope>
    <source>
        <strain evidence="5">PC2</strain>
    </source>
</reference>
<evidence type="ECO:0000256" key="1">
    <source>
        <dbReference type="ARBA" id="ARBA00006484"/>
    </source>
</evidence>
<dbReference type="PRINTS" id="PR00081">
    <property type="entry name" value="GDHRDH"/>
</dbReference>
<dbReference type="PRINTS" id="PR00080">
    <property type="entry name" value="SDRFAMILY"/>
</dbReference>
<dbReference type="RefSeq" id="WP_243066518.1">
    <property type="nucleotide sequence ID" value="NZ_JAIVFK010000059.1"/>
</dbReference>
<keyword evidence="2" id="KW-0560">Oxidoreductase</keyword>
<dbReference type="SUPFAM" id="SSF51735">
    <property type="entry name" value="NAD(P)-binding Rossmann-fold domains"/>
    <property type="match status" value="1"/>
</dbReference>
<gene>
    <name evidence="5" type="ORF">K2U94_07005</name>
</gene>
<dbReference type="Gene3D" id="3.40.50.720">
    <property type="entry name" value="NAD(P)-binding Rossmann-like Domain"/>
    <property type="match status" value="1"/>
</dbReference>
<evidence type="ECO:0000313" key="5">
    <source>
        <dbReference type="EMBL" id="MCI4682510.1"/>
    </source>
</evidence>
<dbReference type="PANTHER" id="PTHR44169:SF6">
    <property type="entry name" value="NADPH-DEPENDENT 1-ACYLDIHYDROXYACETONE PHOSPHATE REDUCTASE"/>
    <property type="match status" value="1"/>
</dbReference>
<name>A0ABS9Z4A7_9HYPH</name>
<accession>A0ABS9Z4A7</accession>
<evidence type="ECO:0000259" key="4">
    <source>
        <dbReference type="SMART" id="SM00822"/>
    </source>
</evidence>
<dbReference type="PANTHER" id="PTHR44169">
    <property type="entry name" value="NADPH-DEPENDENT 1-ACYLDIHYDROXYACETONE PHOSPHATE REDUCTASE"/>
    <property type="match status" value="1"/>
</dbReference>
<protein>
    <submittedName>
        <fullName evidence="5">SDR family NAD(P)-dependent oxidoreductase</fullName>
    </submittedName>
</protein>
<evidence type="ECO:0000313" key="6">
    <source>
        <dbReference type="Proteomes" id="UP001139104"/>
    </source>
</evidence>
<dbReference type="Proteomes" id="UP001139104">
    <property type="component" value="Unassembled WGS sequence"/>
</dbReference>